<dbReference type="Gene3D" id="6.10.250.2560">
    <property type="match status" value="1"/>
</dbReference>
<feature type="coiled-coil region" evidence="1">
    <location>
        <begin position="303"/>
        <end position="330"/>
    </location>
</feature>
<dbReference type="InterPro" id="IPR006569">
    <property type="entry name" value="CID_dom"/>
</dbReference>
<evidence type="ECO:0000313" key="6">
    <source>
        <dbReference type="WBParaSite" id="TCLT_0000218601-mRNA-1"/>
    </source>
</evidence>
<dbReference type="EMBL" id="UYYF01000394">
    <property type="protein sequence ID" value="VDM97998.1"/>
    <property type="molecule type" value="Genomic_DNA"/>
</dbReference>
<feature type="compositionally biased region" description="Basic and acidic residues" evidence="2">
    <location>
        <begin position="355"/>
        <end position="370"/>
    </location>
</feature>
<reference evidence="6" key="1">
    <citation type="submission" date="2017-02" db="UniProtKB">
        <authorList>
            <consortium name="WormBaseParasite"/>
        </authorList>
    </citation>
    <scope>IDENTIFICATION</scope>
</reference>
<dbReference type="STRING" id="103827.A0A0N5CPN8"/>
<evidence type="ECO:0000259" key="3">
    <source>
        <dbReference type="PROSITE" id="PS51391"/>
    </source>
</evidence>
<organism evidence="6">
    <name type="scientific">Thelazia callipaeda</name>
    <name type="common">Oriental eyeworm</name>
    <name type="synonym">Parasitic nematode</name>
    <dbReference type="NCBI Taxonomy" id="103827"/>
    <lineage>
        <taxon>Eukaryota</taxon>
        <taxon>Metazoa</taxon>
        <taxon>Ecdysozoa</taxon>
        <taxon>Nematoda</taxon>
        <taxon>Chromadorea</taxon>
        <taxon>Rhabditida</taxon>
        <taxon>Spirurina</taxon>
        <taxon>Spiruromorpha</taxon>
        <taxon>Thelazioidea</taxon>
        <taxon>Thelaziidae</taxon>
        <taxon>Thelazia</taxon>
    </lineage>
</organism>
<dbReference type="OMA" id="KTWQREL"/>
<proteinExistence type="predicted"/>
<reference evidence="4 5" key="2">
    <citation type="submission" date="2018-11" db="EMBL/GenBank/DDBJ databases">
        <authorList>
            <consortium name="Pathogen Informatics"/>
        </authorList>
    </citation>
    <scope>NUCLEOTIDE SEQUENCE [LARGE SCALE GENOMIC DNA]</scope>
</reference>
<dbReference type="Pfam" id="PF04818">
    <property type="entry name" value="CID"/>
    <property type="match status" value="1"/>
</dbReference>
<dbReference type="GO" id="GO:0031124">
    <property type="term" value="P:mRNA 3'-end processing"/>
    <property type="evidence" value="ECO:0007669"/>
    <property type="project" value="TreeGrafter"/>
</dbReference>
<dbReference type="WBParaSite" id="TCLT_0000218601-mRNA-1">
    <property type="protein sequence ID" value="TCLT_0000218601-mRNA-1"/>
    <property type="gene ID" value="TCLT_0000218601"/>
</dbReference>
<feature type="compositionally biased region" description="Polar residues" evidence="2">
    <location>
        <begin position="156"/>
        <end position="184"/>
    </location>
</feature>
<dbReference type="OrthoDB" id="1708588at2759"/>
<feature type="domain" description="CID" evidence="3">
    <location>
        <begin position="1"/>
        <end position="135"/>
    </location>
</feature>
<evidence type="ECO:0000256" key="2">
    <source>
        <dbReference type="SAM" id="MobiDB-lite"/>
    </source>
</evidence>
<dbReference type="PANTHER" id="PTHR12460:SF0">
    <property type="entry name" value="CID DOMAIN-CONTAINING PROTEIN-RELATED"/>
    <property type="match status" value="1"/>
</dbReference>
<sequence length="370" mass="42045">MAGFSEAAMSKRLQTLNTTQQSVQMMSMWLLHHQKNHAQTIVKVWLQEIQKETKPARLVNLLYLANDVIQNSRKHCAHFMGMFYENLEPAFRHVSTHADADAVVAMKKILRVFRERQIYPDNKVDRLVNAVASSLSGIRLVEFNIELGGTNLSSENIQKSRLTPTTPPNTGKTMDSPSHSSTPIVHSDSPEPKKCKVDSENFDVKIMTRVTEEVIALLKKLEDPPSADAETRQLIASFPETIANPALLKPIKDESQAVELLKKIKEAEPVVKEYCKRLSTEMEDRRTLQQLLPDYFDFLKASAIRNDEMLRSVREKVEKLEQEKMSVKEHFDSLPDLANLPTGALQPLPSLGELFRSDKDGDHNMESENW</sequence>
<evidence type="ECO:0000313" key="4">
    <source>
        <dbReference type="EMBL" id="VDM97998.1"/>
    </source>
</evidence>
<feature type="region of interest" description="Disordered" evidence="2">
    <location>
        <begin position="351"/>
        <end position="370"/>
    </location>
</feature>
<dbReference type="Pfam" id="PF16566">
    <property type="entry name" value="CREPT"/>
    <property type="match status" value="1"/>
</dbReference>
<dbReference type="Gene3D" id="1.25.40.90">
    <property type="match status" value="1"/>
</dbReference>
<name>A0A0N5CPN8_THECL</name>
<dbReference type="SUPFAM" id="SSF48464">
    <property type="entry name" value="ENTH/VHS domain"/>
    <property type="match status" value="1"/>
</dbReference>
<dbReference type="Proteomes" id="UP000276776">
    <property type="component" value="Unassembled WGS sequence"/>
</dbReference>
<dbReference type="AlphaFoldDB" id="A0A0N5CPN8"/>
<accession>A0A0N5CPN8</accession>
<evidence type="ECO:0000313" key="5">
    <source>
        <dbReference type="Proteomes" id="UP000276776"/>
    </source>
</evidence>
<dbReference type="InterPro" id="IPR008942">
    <property type="entry name" value="ENTH_VHS"/>
</dbReference>
<dbReference type="InterPro" id="IPR032337">
    <property type="entry name" value="RPRD1A/B_C"/>
</dbReference>
<dbReference type="PROSITE" id="PS51391">
    <property type="entry name" value="CID"/>
    <property type="match status" value="1"/>
</dbReference>
<dbReference type="PANTHER" id="PTHR12460">
    <property type="entry name" value="CYCLIN-DEPENDENT KINASE INHIBITOR-RELATED PROTEIN"/>
    <property type="match status" value="1"/>
</dbReference>
<keyword evidence="1" id="KW-0175">Coiled coil</keyword>
<evidence type="ECO:0000256" key="1">
    <source>
        <dbReference type="SAM" id="Coils"/>
    </source>
</evidence>
<feature type="region of interest" description="Disordered" evidence="2">
    <location>
        <begin position="156"/>
        <end position="195"/>
    </location>
</feature>
<dbReference type="GO" id="GO:0000993">
    <property type="term" value="F:RNA polymerase II complex binding"/>
    <property type="evidence" value="ECO:0007669"/>
    <property type="project" value="TreeGrafter"/>
</dbReference>
<protein>
    <submittedName>
        <fullName evidence="6">CID domain-containing protein</fullName>
    </submittedName>
</protein>
<gene>
    <name evidence="4" type="ORF">TCLT_LOCUS2187</name>
</gene>
<dbReference type="SMART" id="SM00582">
    <property type="entry name" value="RPR"/>
    <property type="match status" value="1"/>
</dbReference>
<keyword evidence="5" id="KW-1185">Reference proteome</keyword>